<feature type="compositionally biased region" description="Low complexity" evidence="2">
    <location>
        <begin position="433"/>
        <end position="446"/>
    </location>
</feature>
<feature type="coiled-coil region" evidence="1">
    <location>
        <begin position="1062"/>
        <end position="1089"/>
    </location>
</feature>
<dbReference type="GeneID" id="101855932"/>
<dbReference type="SUPFAM" id="SSF50729">
    <property type="entry name" value="PH domain-like"/>
    <property type="match status" value="1"/>
</dbReference>
<feature type="compositionally biased region" description="Polar residues" evidence="2">
    <location>
        <begin position="314"/>
        <end position="340"/>
    </location>
</feature>
<dbReference type="InterPro" id="IPR001849">
    <property type="entry name" value="PH_domain"/>
</dbReference>
<feature type="region of interest" description="Disordered" evidence="2">
    <location>
        <begin position="410"/>
        <end position="618"/>
    </location>
</feature>
<evidence type="ECO:0000313" key="4">
    <source>
        <dbReference type="Proteomes" id="UP000694888"/>
    </source>
</evidence>
<reference evidence="5" key="1">
    <citation type="submission" date="2025-08" db="UniProtKB">
        <authorList>
            <consortium name="RefSeq"/>
        </authorList>
    </citation>
    <scope>IDENTIFICATION</scope>
</reference>
<feature type="compositionally biased region" description="Acidic residues" evidence="2">
    <location>
        <begin position="970"/>
        <end position="980"/>
    </location>
</feature>
<accession>A0ABM0JH57</accession>
<feature type="compositionally biased region" description="Basic and acidic residues" evidence="2">
    <location>
        <begin position="697"/>
        <end position="711"/>
    </location>
</feature>
<evidence type="ECO:0000256" key="1">
    <source>
        <dbReference type="SAM" id="Coils"/>
    </source>
</evidence>
<feature type="compositionally biased region" description="Polar residues" evidence="2">
    <location>
        <begin position="495"/>
        <end position="504"/>
    </location>
</feature>
<feature type="region of interest" description="Disordered" evidence="2">
    <location>
        <begin position="1235"/>
        <end position="1255"/>
    </location>
</feature>
<dbReference type="Gene3D" id="2.30.29.30">
    <property type="entry name" value="Pleckstrin-homology domain (PH domain)/Phosphotyrosine-binding domain (PTB)"/>
    <property type="match status" value="1"/>
</dbReference>
<feature type="compositionally biased region" description="Basic and acidic residues" evidence="2">
    <location>
        <begin position="559"/>
        <end position="573"/>
    </location>
</feature>
<feature type="compositionally biased region" description="Pro residues" evidence="2">
    <location>
        <begin position="541"/>
        <end position="550"/>
    </location>
</feature>
<dbReference type="InterPro" id="IPR037840">
    <property type="entry name" value="PH_Anillin"/>
</dbReference>
<sequence>MDEDTQKLIERARQRREMLNQRTSGMPEAAPRKRRTPVLENDGSEKVLSEKQLNQDDFAGPLYDSPKRQCLREEELQLKPDTPAVRGVQARAQDLQSENKIVNDSPVPIPRKSISTPPAERRVLSPAKTSPAKALDSTNLGSTRKNRFAALAQNINNWEDDMSHHVVHKEEEKKPRWQPPSAKKESMASEQKLPASSGKSRAPQPIMVQQKVASSAPSSGKPSAVGSPKKTHAPPTPRSPMKSTVASVSSPTSSAPGFARNSPLRGSKVEWNRSPKPFSPSYACQSNVSESKSEESLPINEKTNKVEWGHTPGKSASETAVLSKHAATTPSASISRTNPTDLPVNAPGLNETPPSDTDSINTQDEPTQKPVSQRFSSWEQKTATPMPAGRQEPSMRPLSAKLASFEKKITENTPKIGMTKSTHVPKTPKQVCTPALSASTPAASRSKNFDPSELPVSQRMSQMQEKLAHVTTPRSQRKDSEPTAFSVGARMSAWETMTSSNQVSDIKKVNPADATPKSKAKVAGTTATPRPNAPVYSQPAPSNPPPPPATPKGLTPGKSFKESIQDKASEVWARKGVAVTSTSPSKSCPEKTQTPAKRGTSPTKIHSPTKVSTGTKIVQQRLAEVTHDSSTSCSALAAQSRAARLAELEAIQGRWKNGVLKEDSSSSTVAKTDESSSRTADKETLPKQTSEQKTPGGKREESRNKAREEFNSKLAEIDMASDSLVTSEKKTPVRPPPPLMSSASKSTPCGSASSSHTGSIYSLIKKRDESKKETASVATDKMKQNNSFDDSDEETQQKIPRTAGLRAAKQNSQEKEVEFKKPEPPVVSVEDTDTDAASSSEVGDEEFGSSDKLPMEIDDDDISLKGFVSEATRRESILPPSMQRRANSHSSLDSYDDDDGKRGERRRNVAGPSSQAGGYQPDDDDSMYDDDDDRNAVDDLLDEAMDDSEEYDPDMDPRNVVMRRKPSETPSDDYDPDMDENNVVLRRKPQPVPAQRHQLNVNSTDDDEEDDRPYSLQAYRKSANVHLQMMEPVVRASRYAGRQVEEEEIEMPTSSRPQRDDRRLVQERIKELQELVQQEQNVIMQTSNALNKCCLGNSYFAGSAEQVECNRVLLIACQKRQCYMTEIQRLKDSGVLHPEGPGPQGSLTISDIRLPLKKEFVTKIGTSQDNTTHYFILLIRNNCQVICTQMLSTHDPMMRGSLDFPNLIKINGITGNFKLTLDIYSMSISKEFSKDKKKKTPKKGKGYAMSLESPGGPTAVRTTSFSHVTSLHLTMKCLDKSSFHLDRLPYLSPLYGQIFMRLKCLMESNVEERGFLTMFDDVSGFGAWHRRWCVLSGNKLCIWKYPDDETRKDPMFLIDLKRCITEKVGLVSRDVCARPNTFEMVTVRQPLKGEHDTLVTKTHNTMTTVRHQVSADSKEERIVWCNKLNRALANLRTWHADALKPVKQQPTSRR</sequence>
<organism evidence="4 5">
    <name type="scientific">Aplysia californica</name>
    <name type="common">California sea hare</name>
    <dbReference type="NCBI Taxonomy" id="6500"/>
    <lineage>
        <taxon>Eukaryota</taxon>
        <taxon>Metazoa</taxon>
        <taxon>Spiralia</taxon>
        <taxon>Lophotrochozoa</taxon>
        <taxon>Mollusca</taxon>
        <taxon>Gastropoda</taxon>
        <taxon>Heterobranchia</taxon>
        <taxon>Euthyneura</taxon>
        <taxon>Tectipleura</taxon>
        <taxon>Aplysiida</taxon>
        <taxon>Aplysioidea</taxon>
        <taxon>Aplysiidae</taxon>
        <taxon>Aplysia</taxon>
    </lineage>
</organism>
<feature type="domain" description="PH" evidence="3">
    <location>
        <begin position="1309"/>
        <end position="1433"/>
    </location>
</feature>
<evidence type="ECO:0000259" key="3">
    <source>
        <dbReference type="PROSITE" id="PS50003"/>
    </source>
</evidence>
<feature type="compositionally biased region" description="Basic and acidic residues" evidence="2">
    <location>
        <begin position="812"/>
        <end position="823"/>
    </location>
</feature>
<dbReference type="Pfam" id="PF16018">
    <property type="entry name" value="Anillin_N"/>
    <property type="match status" value="1"/>
</dbReference>
<dbReference type="Pfam" id="PF00169">
    <property type="entry name" value="PH"/>
    <property type="match status" value="1"/>
</dbReference>
<dbReference type="PANTHER" id="PTHR21538:SF23">
    <property type="entry name" value="ANILLIN"/>
    <property type="match status" value="1"/>
</dbReference>
<dbReference type="PANTHER" id="PTHR21538">
    <property type="entry name" value="ANILLIN/RHOTEKIN RTKN"/>
    <property type="match status" value="1"/>
</dbReference>
<feature type="compositionally biased region" description="Acidic residues" evidence="2">
    <location>
        <begin position="921"/>
        <end position="954"/>
    </location>
</feature>
<keyword evidence="1" id="KW-0175">Coiled coil</keyword>
<dbReference type="Pfam" id="PF08174">
    <property type="entry name" value="Anillin"/>
    <property type="match status" value="1"/>
</dbReference>
<feature type="compositionally biased region" description="Basic and acidic residues" evidence="2">
    <location>
        <begin position="765"/>
        <end position="774"/>
    </location>
</feature>
<feature type="compositionally biased region" description="Basic and acidic residues" evidence="2">
    <location>
        <begin position="161"/>
        <end position="175"/>
    </location>
</feature>
<dbReference type="RefSeq" id="XP_005093566.1">
    <property type="nucleotide sequence ID" value="XM_005093509.3"/>
</dbReference>
<dbReference type="Proteomes" id="UP000694888">
    <property type="component" value="Unplaced"/>
</dbReference>
<evidence type="ECO:0000313" key="5">
    <source>
        <dbReference type="RefSeq" id="XP_005093566.1"/>
    </source>
</evidence>
<dbReference type="InterPro" id="IPR012966">
    <property type="entry name" value="AHD"/>
</dbReference>
<dbReference type="CDD" id="cd01263">
    <property type="entry name" value="PH_anillin"/>
    <property type="match status" value="1"/>
</dbReference>
<dbReference type="PROSITE" id="PS50003">
    <property type="entry name" value="PH_DOMAIN"/>
    <property type="match status" value="1"/>
</dbReference>
<feature type="region of interest" description="Disordered" evidence="2">
    <location>
        <begin position="13"/>
        <end position="65"/>
    </location>
</feature>
<proteinExistence type="predicted"/>
<feature type="compositionally biased region" description="Polar residues" evidence="2">
    <location>
        <begin position="741"/>
        <end position="760"/>
    </location>
</feature>
<feature type="region of interest" description="Disordered" evidence="2">
    <location>
        <begin position="81"/>
        <end position="147"/>
    </location>
</feature>
<feature type="compositionally biased region" description="Low complexity" evidence="2">
    <location>
        <begin position="211"/>
        <end position="228"/>
    </location>
</feature>
<evidence type="ECO:0000256" key="2">
    <source>
        <dbReference type="SAM" id="MobiDB-lite"/>
    </source>
</evidence>
<dbReference type="InterPro" id="IPR011993">
    <property type="entry name" value="PH-like_dom_sf"/>
</dbReference>
<protein>
    <submittedName>
        <fullName evidence="5">Anillin isoform X1</fullName>
    </submittedName>
</protein>
<name>A0ABM0JH57_APLCA</name>
<feature type="compositionally biased region" description="Low complexity" evidence="2">
    <location>
        <begin position="243"/>
        <end position="256"/>
    </location>
</feature>
<feature type="compositionally biased region" description="Polar residues" evidence="2">
    <location>
        <begin position="352"/>
        <end position="383"/>
    </location>
</feature>
<feature type="compositionally biased region" description="Basic residues" evidence="2">
    <location>
        <begin position="1235"/>
        <end position="1245"/>
    </location>
</feature>
<gene>
    <name evidence="5" type="primary">LOC101855932</name>
</gene>
<dbReference type="InterPro" id="IPR051364">
    <property type="entry name" value="Cytokinesis/Rho-signaling"/>
</dbReference>
<dbReference type="InterPro" id="IPR031970">
    <property type="entry name" value="Anillin_N"/>
</dbReference>
<dbReference type="SMART" id="SM00233">
    <property type="entry name" value="PH"/>
    <property type="match status" value="1"/>
</dbReference>
<feature type="compositionally biased region" description="Polar residues" evidence="2">
    <location>
        <begin position="579"/>
        <end position="618"/>
    </location>
</feature>
<feature type="region of interest" description="Disordered" evidence="2">
    <location>
        <begin position="161"/>
        <end position="397"/>
    </location>
</feature>
<feature type="compositionally biased region" description="Basic and acidic residues" evidence="2">
    <location>
        <begin position="671"/>
        <end position="685"/>
    </location>
</feature>
<feature type="region of interest" description="Disordered" evidence="2">
    <location>
        <begin position="653"/>
        <end position="1012"/>
    </location>
</feature>
<keyword evidence="4" id="KW-1185">Reference proteome</keyword>